<dbReference type="SUPFAM" id="SSF53901">
    <property type="entry name" value="Thiolase-like"/>
    <property type="match status" value="1"/>
</dbReference>
<accession>A0A7W6W4A2</accession>
<evidence type="ECO:0000313" key="7">
    <source>
        <dbReference type="EMBL" id="MBB4234840.1"/>
    </source>
</evidence>
<comment type="similarity">
    <text evidence="1">Belongs to the thiolase-like superfamily. Chalcone/stilbene synthases family.</text>
</comment>
<dbReference type="PANTHER" id="PTHR11877:SF99">
    <property type="entry name" value="1,3,6,8-TETRAHYDROXYNAPHTHALENE SYNTHASE"/>
    <property type="match status" value="1"/>
</dbReference>
<feature type="domain" description="Chalcone/stilbene synthase C-terminal" evidence="6">
    <location>
        <begin position="212"/>
        <end position="344"/>
    </location>
</feature>
<dbReference type="GO" id="GO:0030639">
    <property type="term" value="P:polyketide biosynthetic process"/>
    <property type="evidence" value="ECO:0007669"/>
    <property type="project" value="TreeGrafter"/>
</dbReference>
<evidence type="ECO:0000256" key="3">
    <source>
        <dbReference type="ARBA" id="ARBA00023315"/>
    </source>
</evidence>
<keyword evidence="3" id="KW-0012">Acyltransferase</keyword>
<reference evidence="7 8" key="1">
    <citation type="submission" date="2020-08" db="EMBL/GenBank/DDBJ databases">
        <title>Genomic Encyclopedia of Type Strains, Phase IV (KMG-V): Genome sequencing to study the core and pangenomes of soil and plant-associated prokaryotes.</title>
        <authorList>
            <person name="Whitman W."/>
        </authorList>
    </citation>
    <scope>NUCLEOTIDE SEQUENCE [LARGE SCALE GENOMIC DNA]</scope>
    <source>
        <strain evidence="7 8">SEMIA 4089</strain>
    </source>
</reference>
<dbReference type="GO" id="GO:0016747">
    <property type="term" value="F:acyltransferase activity, transferring groups other than amino-acyl groups"/>
    <property type="evidence" value="ECO:0007669"/>
    <property type="project" value="InterPro"/>
</dbReference>
<dbReference type="CDD" id="cd00831">
    <property type="entry name" value="CHS_like"/>
    <property type="match status" value="1"/>
</dbReference>
<dbReference type="Proteomes" id="UP000540909">
    <property type="component" value="Unassembled WGS sequence"/>
</dbReference>
<dbReference type="InterPro" id="IPR016039">
    <property type="entry name" value="Thiolase-like"/>
</dbReference>
<dbReference type="Gene3D" id="3.40.47.10">
    <property type="match status" value="2"/>
</dbReference>
<proteinExistence type="inferred from homology"/>
<name>A0A7W6W4A2_9HYPH</name>
<gene>
    <name evidence="7" type="ORF">GGD57_001398</name>
</gene>
<dbReference type="Pfam" id="PF00195">
    <property type="entry name" value="Chal_sti_synt_N"/>
    <property type="match status" value="1"/>
</dbReference>
<feature type="domain" description="Chalcone/stilbene synthase N-terminal" evidence="5">
    <location>
        <begin position="6"/>
        <end position="203"/>
    </location>
</feature>
<dbReference type="AlphaFoldDB" id="A0A7W6W4A2"/>
<sequence length="351" mass="37269">MTDTVKLISLAVATPEHVIFQSEAVEASARLFADRFEDFRHLARVFDSAGIEKRHAARPLAWFDEPHGWQDRMHAYAEVAGALFVEAVSSALRQAGLDAGDVDCVVTVSSTGFTTPSLDAQMARRMGFRADIERVPVFGLGCAAGVSGFAIASRLARSRPGAVVLFVSIELCTLAFRLDELTRPNIIATALFGDGAAACVLRSGDGGLAEVESTGEHLFPDTLDIMGWKIDDGGFGIVLAQSLPPFAERELGPAVTAILARNGLTSGDIDRFICHPGGTKVLAAMESALSLPPGTLDHERAVLAEYGNMSSPTILFVLERAIRAGLPERAAMIAMGPGFSASCVTLRKVAR</sequence>
<evidence type="ECO:0000259" key="6">
    <source>
        <dbReference type="Pfam" id="PF02797"/>
    </source>
</evidence>
<keyword evidence="2" id="KW-0808">Transferase</keyword>
<evidence type="ECO:0000259" key="5">
    <source>
        <dbReference type="Pfam" id="PF00195"/>
    </source>
</evidence>
<dbReference type="PANTHER" id="PTHR11877">
    <property type="entry name" value="HYDROXYMETHYLGLUTARYL-COA SYNTHASE"/>
    <property type="match status" value="1"/>
</dbReference>
<evidence type="ECO:0000256" key="4">
    <source>
        <dbReference type="PIRSR" id="PIRSR000451-1"/>
    </source>
</evidence>
<dbReference type="Pfam" id="PF02797">
    <property type="entry name" value="Chal_sti_synt_C"/>
    <property type="match status" value="1"/>
</dbReference>
<feature type="active site" description="Acyl-thioester intermediate" evidence="4">
    <location>
        <position position="142"/>
    </location>
</feature>
<dbReference type="RefSeq" id="WP_184468170.1">
    <property type="nucleotide sequence ID" value="NZ_JACIFY010000004.1"/>
</dbReference>
<dbReference type="InterPro" id="IPR001099">
    <property type="entry name" value="Chalcone/stilbene_synt_N"/>
</dbReference>
<dbReference type="InterPro" id="IPR012328">
    <property type="entry name" value="Chalcone/stilbene_synt_C"/>
</dbReference>
<evidence type="ECO:0000256" key="1">
    <source>
        <dbReference type="ARBA" id="ARBA00005531"/>
    </source>
</evidence>
<protein>
    <submittedName>
        <fullName evidence="7">Alkylresorcinol/alkylpyrone synthase</fullName>
    </submittedName>
</protein>
<dbReference type="EMBL" id="JACIFY010000004">
    <property type="protein sequence ID" value="MBB4234840.1"/>
    <property type="molecule type" value="Genomic_DNA"/>
</dbReference>
<dbReference type="PIRSF" id="PIRSF000451">
    <property type="entry name" value="PKS_III"/>
    <property type="match status" value="1"/>
</dbReference>
<comment type="caution">
    <text evidence="7">The sequence shown here is derived from an EMBL/GenBank/DDBJ whole genome shotgun (WGS) entry which is preliminary data.</text>
</comment>
<organism evidence="7 8">
    <name type="scientific">Rhizobium esperanzae</name>
    <dbReference type="NCBI Taxonomy" id="1967781"/>
    <lineage>
        <taxon>Bacteria</taxon>
        <taxon>Pseudomonadati</taxon>
        <taxon>Pseudomonadota</taxon>
        <taxon>Alphaproteobacteria</taxon>
        <taxon>Hyphomicrobiales</taxon>
        <taxon>Rhizobiaceae</taxon>
        <taxon>Rhizobium/Agrobacterium group</taxon>
        <taxon>Rhizobium</taxon>
    </lineage>
</organism>
<evidence type="ECO:0000313" key="8">
    <source>
        <dbReference type="Proteomes" id="UP000540909"/>
    </source>
</evidence>
<evidence type="ECO:0000256" key="2">
    <source>
        <dbReference type="ARBA" id="ARBA00022679"/>
    </source>
</evidence>
<dbReference type="InterPro" id="IPR011141">
    <property type="entry name" value="Polyketide_synthase_type-III"/>
</dbReference>